<feature type="signal peptide" evidence="1">
    <location>
        <begin position="1"/>
        <end position="21"/>
    </location>
</feature>
<comment type="caution">
    <text evidence="3">The sequence shown here is derived from an EMBL/GenBank/DDBJ whole genome shotgun (WGS) entry which is preliminary data.</text>
</comment>
<dbReference type="Pfam" id="PF02469">
    <property type="entry name" value="Fasciclin"/>
    <property type="match status" value="1"/>
</dbReference>
<gene>
    <name evidence="3" type="ORF">FBR43_07550</name>
</gene>
<sequence>MLRIHAIAAAALAATSSIAIAQTTPAAAPTAMPQTMDHSQHNMTGATATTQTATTTPATSTSTNTIVETAVATPSLSTLVTAVQAADLADTLSGPGPFTVFAPENEAFTRLAPGTLDTLLKPENKATLAKVLTYHVVPGKVTLEQLKAQIAAGNGTATLTTVEGSPLTVAEEGAAIVLTDTSGNKSYVAKPDLEQSNGVVHVVNGVVVPKLT</sequence>
<dbReference type="SUPFAM" id="SSF82153">
    <property type="entry name" value="FAS1 domain"/>
    <property type="match status" value="1"/>
</dbReference>
<dbReference type="InterPro" id="IPR036378">
    <property type="entry name" value="FAS1_dom_sf"/>
</dbReference>
<feature type="chain" id="PRO_5020436225" evidence="1">
    <location>
        <begin position="22"/>
        <end position="212"/>
    </location>
</feature>
<dbReference type="PROSITE" id="PS50213">
    <property type="entry name" value="FAS1"/>
    <property type="match status" value="1"/>
</dbReference>
<protein>
    <submittedName>
        <fullName evidence="3">Fasciclin domain-containing protein</fullName>
    </submittedName>
</protein>
<feature type="domain" description="FAS1" evidence="2">
    <location>
        <begin position="63"/>
        <end position="207"/>
    </location>
</feature>
<name>A0A4U1L1C4_9SPHN</name>
<dbReference type="FunFam" id="2.30.180.10:FF:000014">
    <property type="entry name" value="Stabilin 1"/>
    <property type="match status" value="1"/>
</dbReference>
<dbReference type="GO" id="GO:0005615">
    <property type="term" value="C:extracellular space"/>
    <property type="evidence" value="ECO:0007669"/>
    <property type="project" value="TreeGrafter"/>
</dbReference>
<dbReference type="EMBL" id="SWKR01000002">
    <property type="protein sequence ID" value="TKD50637.1"/>
    <property type="molecule type" value="Genomic_DNA"/>
</dbReference>
<organism evidence="3 4">
    <name type="scientific">Sphingomonas baiyangensis</name>
    <dbReference type="NCBI Taxonomy" id="2572576"/>
    <lineage>
        <taxon>Bacteria</taxon>
        <taxon>Pseudomonadati</taxon>
        <taxon>Pseudomonadota</taxon>
        <taxon>Alphaproteobacteria</taxon>
        <taxon>Sphingomonadales</taxon>
        <taxon>Sphingomonadaceae</taxon>
        <taxon>Sphingomonas</taxon>
    </lineage>
</organism>
<dbReference type="AlphaFoldDB" id="A0A4U1L1C4"/>
<evidence type="ECO:0000259" key="2">
    <source>
        <dbReference type="PROSITE" id="PS50213"/>
    </source>
</evidence>
<accession>A0A4U1L1C4</accession>
<keyword evidence="1" id="KW-0732">Signal</keyword>
<evidence type="ECO:0000313" key="4">
    <source>
        <dbReference type="Proteomes" id="UP000309138"/>
    </source>
</evidence>
<keyword evidence="4" id="KW-1185">Reference proteome</keyword>
<evidence type="ECO:0000256" key="1">
    <source>
        <dbReference type="SAM" id="SignalP"/>
    </source>
</evidence>
<dbReference type="SMART" id="SM00554">
    <property type="entry name" value="FAS1"/>
    <property type="match status" value="1"/>
</dbReference>
<reference evidence="3 4" key="1">
    <citation type="submission" date="2019-04" db="EMBL/GenBank/DDBJ databases">
        <authorList>
            <person name="Yang Y."/>
            <person name="Wei D."/>
        </authorList>
    </citation>
    <scope>NUCLEOTIDE SEQUENCE [LARGE SCALE GENOMIC DNA]</scope>
    <source>
        <strain evidence="3 4">L-1-4w-11</strain>
    </source>
</reference>
<dbReference type="PANTHER" id="PTHR10900:SF77">
    <property type="entry name" value="FI19380P1"/>
    <property type="match status" value="1"/>
</dbReference>
<evidence type="ECO:0000313" key="3">
    <source>
        <dbReference type="EMBL" id="TKD50637.1"/>
    </source>
</evidence>
<dbReference type="OrthoDB" id="9800666at2"/>
<dbReference type="Gene3D" id="2.30.180.10">
    <property type="entry name" value="FAS1 domain"/>
    <property type="match status" value="1"/>
</dbReference>
<dbReference type="PANTHER" id="PTHR10900">
    <property type="entry name" value="PERIOSTIN-RELATED"/>
    <property type="match status" value="1"/>
</dbReference>
<dbReference type="InterPro" id="IPR050904">
    <property type="entry name" value="Adhesion/Biosynth-related"/>
</dbReference>
<dbReference type="InterPro" id="IPR000782">
    <property type="entry name" value="FAS1_domain"/>
</dbReference>
<proteinExistence type="predicted"/>
<dbReference type="Proteomes" id="UP000309138">
    <property type="component" value="Unassembled WGS sequence"/>
</dbReference>